<proteinExistence type="inferred from homology"/>
<evidence type="ECO:0000313" key="11">
    <source>
        <dbReference type="Proteomes" id="UP000054323"/>
    </source>
</evidence>
<dbReference type="InterPro" id="IPR016193">
    <property type="entry name" value="Cytidine_deaminase-like"/>
</dbReference>
<organism evidence="10 11">
    <name type="scientific">Methanoculleus marisnigri</name>
    <dbReference type="NCBI Taxonomy" id="2198"/>
    <lineage>
        <taxon>Archaea</taxon>
        <taxon>Methanobacteriati</taxon>
        <taxon>Methanobacteriota</taxon>
        <taxon>Stenosarchaea group</taxon>
        <taxon>Methanomicrobia</taxon>
        <taxon>Methanomicrobiales</taxon>
        <taxon>Methanomicrobiaceae</taxon>
        <taxon>Methanoculleus</taxon>
    </lineage>
</organism>
<comment type="pathway">
    <text evidence="2">Purine metabolism; IMP biosynthesis via de novo pathway; 5-formamido-1-(5-phospho-D-ribosyl)imidazole-4-carboxamide from 5-amino-1-(5-phospho-D-ribosyl)imidazole-4-carboxamide (10-formyl THF route): step 1/1.</text>
</comment>
<dbReference type="GO" id="GO:0003937">
    <property type="term" value="F:IMP cyclohydrolase activity"/>
    <property type="evidence" value="ECO:0007669"/>
    <property type="project" value="InterPro"/>
</dbReference>
<dbReference type="SMART" id="SM00851">
    <property type="entry name" value="MGS"/>
    <property type="match status" value="1"/>
</dbReference>
<evidence type="ECO:0000256" key="2">
    <source>
        <dbReference type="ARBA" id="ARBA00004954"/>
    </source>
</evidence>
<sequence>MKWALLSVWDKAGIVDLAKVLVEHDYRLLSSGGTGAALKQAGIPFTDVSTHTGFPEMMHGRVKTLHPKIHGGILGRRGIDDAVMQEHGIEPIDLVVVNLYPFEEMSATGLSLEEMIEYIDIGGPAMVRAAAKNHKYVAVVVESADYGTAAEAVRRGGFAPEERLNLAAKAFARTAAYDAAITNYLTGIDRPFPEVLTVQFRNGRSLRYGENPHQAAAVYGDTGIAAEQPLQGKSMSYNNYLDVHAAVGLLREFDDCAVVIVKHNNPCGVATGDAPLPTYIAARDVDPVSAYGSIVALNREVTEDVAREFVGTFVEVVVAPSYTPGALEIMKAKENMRVLRLPKPVVQDEIRTIDGGVLIQRTEPCREDWRVVSEREPDAHEMRAMQLALKVCKHTKSNAIIFADEKAVIGIGAGQMNRVESAEIAVRKARKPLAGSAVASDAFLPFPDTLEVAAAAGATALVQPGGSIRDAEVIEAANRLNIAMVLSSSTTGISAALWSSAREFVPVVSGSMSAAGLPYLIASRTSLSIITTTRSSTAAKSSSRWST</sequence>
<evidence type="ECO:0000256" key="7">
    <source>
        <dbReference type="ARBA" id="ARBA00022975"/>
    </source>
</evidence>
<comment type="pathway">
    <text evidence="1">Purine metabolism; IMP biosynthesis via de novo pathway; IMP from 5-formamido-1-(5-phospho-D-ribosyl)imidazole-4-carboxamide: step 1/1.</text>
</comment>
<dbReference type="Pfam" id="PF01808">
    <property type="entry name" value="AICARFT_IMPCHas"/>
    <property type="match status" value="1"/>
</dbReference>
<dbReference type="PANTHER" id="PTHR11692">
    <property type="entry name" value="BIFUNCTIONAL PURINE BIOSYNTHESIS PROTEIN PURH"/>
    <property type="match status" value="1"/>
</dbReference>
<evidence type="ECO:0000259" key="9">
    <source>
        <dbReference type="PROSITE" id="PS51855"/>
    </source>
</evidence>
<dbReference type="NCBIfam" id="NF002049">
    <property type="entry name" value="PRK00881.1"/>
    <property type="match status" value="1"/>
</dbReference>
<evidence type="ECO:0000256" key="3">
    <source>
        <dbReference type="ARBA" id="ARBA00007667"/>
    </source>
</evidence>
<dbReference type="Pfam" id="PF02142">
    <property type="entry name" value="MGS"/>
    <property type="match status" value="1"/>
</dbReference>
<dbReference type="CDD" id="cd01421">
    <property type="entry name" value="IMPCH"/>
    <property type="match status" value="1"/>
</dbReference>
<dbReference type="InterPro" id="IPR036914">
    <property type="entry name" value="MGS-like_dom_sf"/>
</dbReference>
<dbReference type="SUPFAM" id="SSF53927">
    <property type="entry name" value="Cytidine deaminase-like"/>
    <property type="match status" value="1"/>
</dbReference>
<dbReference type="PROSITE" id="PS51855">
    <property type="entry name" value="MGS"/>
    <property type="match status" value="1"/>
</dbReference>
<dbReference type="Gene3D" id="3.40.140.20">
    <property type="match status" value="2"/>
</dbReference>
<dbReference type="GO" id="GO:0006189">
    <property type="term" value="P:'de novo' IMP biosynthetic process"/>
    <property type="evidence" value="ECO:0007669"/>
    <property type="project" value="UniProtKB-UniPathway"/>
</dbReference>
<dbReference type="Proteomes" id="UP000054323">
    <property type="component" value="Unassembled WGS sequence"/>
</dbReference>
<reference evidence="11" key="1">
    <citation type="journal article" date="2015" name="MBio">
        <title>Genome-Resolved Metagenomic Analysis Reveals Roles for Candidate Phyla and Other Microbial Community Members in Biogeochemical Transformations in Oil Reservoirs.</title>
        <authorList>
            <person name="Hu P."/>
            <person name="Tom L."/>
            <person name="Singh A."/>
            <person name="Thomas B.C."/>
            <person name="Baker B.J."/>
            <person name="Piceno Y.M."/>
            <person name="Andersen G.L."/>
            <person name="Banfield J.F."/>
        </authorList>
    </citation>
    <scope>NUCLEOTIDE SEQUENCE [LARGE SCALE GENOMIC DNA]</scope>
</reference>
<dbReference type="SUPFAM" id="SSF52335">
    <property type="entry name" value="Methylglyoxal synthase-like"/>
    <property type="match status" value="1"/>
</dbReference>
<dbReference type="SMART" id="SM00798">
    <property type="entry name" value="AICARFT_IMPCHas"/>
    <property type="match status" value="1"/>
</dbReference>
<keyword evidence="6 10" id="KW-0378">Hydrolase</keyword>
<feature type="domain" description="MGS-like" evidence="9">
    <location>
        <begin position="1"/>
        <end position="141"/>
    </location>
</feature>
<dbReference type="InterPro" id="IPR002695">
    <property type="entry name" value="PurH-like"/>
</dbReference>
<dbReference type="UniPathway" id="UPA00074">
    <property type="reaction ID" value="UER00133"/>
</dbReference>
<dbReference type="GO" id="GO:0005829">
    <property type="term" value="C:cytosol"/>
    <property type="evidence" value="ECO:0007669"/>
    <property type="project" value="TreeGrafter"/>
</dbReference>
<dbReference type="FunFam" id="3.40.50.1380:FF:000001">
    <property type="entry name" value="Bifunctional purine biosynthesis protein PurH"/>
    <property type="match status" value="1"/>
</dbReference>
<evidence type="ECO:0000256" key="6">
    <source>
        <dbReference type="ARBA" id="ARBA00022801"/>
    </source>
</evidence>
<evidence type="ECO:0000256" key="5">
    <source>
        <dbReference type="ARBA" id="ARBA00022755"/>
    </source>
</evidence>
<accession>A0A101GRS3</accession>
<dbReference type="NCBIfam" id="TIGR00355">
    <property type="entry name" value="purH"/>
    <property type="match status" value="1"/>
</dbReference>
<keyword evidence="5" id="KW-0658">Purine biosynthesis</keyword>
<dbReference type="Gene3D" id="3.40.50.1380">
    <property type="entry name" value="Methylglyoxal synthase-like domain"/>
    <property type="match status" value="1"/>
</dbReference>
<gene>
    <name evidence="10" type="ORF">XD82_0321</name>
</gene>
<keyword evidence="4 10" id="KW-0808">Transferase</keyword>
<dbReference type="AlphaFoldDB" id="A0A101GRS3"/>
<dbReference type="EMBL" id="LGGD01000023">
    <property type="protein sequence ID" value="KUK63440.1"/>
    <property type="molecule type" value="Genomic_DNA"/>
</dbReference>
<evidence type="ECO:0000256" key="8">
    <source>
        <dbReference type="ARBA" id="ARBA00023268"/>
    </source>
</evidence>
<dbReference type="PANTHER" id="PTHR11692:SF0">
    <property type="entry name" value="BIFUNCTIONAL PURINE BIOSYNTHESIS PROTEIN ATIC"/>
    <property type="match status" value="1"/>
</dbReference>
<dbReference type="PATRIC" id="fig|2198.4.peg.550"/>
<name>A0A101GRS3_9EURY</name>
<comment type="similarity">
    <text evidence="3">Belongs to the PurH family.</text>
</comment>
<comment type="caution">
    <text evidence="10">The sequence shown here is derived from an EMBL/GenBank/DDBJ whole genome shotgun (WGS) entry which is preliminary data.</text>
</comment>
<keyword evidence="8" id="KW-0511">Multifunctional enzyme</keyword>
<dbReference type="InterPro" id="IPR024051">
    <property type="entry name" value="AICAR_Tfase_dup_dom_sf"/>
</dbReference>
<dbReference type="GO" id="GO:0006221">
    <property type="term" value="P:pyrimidine nucleotide biosynthetic process"/>
    <property type="evidence" value="ECO:0007669"/>
    <property type="project" value="UniProtKB-KW"/>
</dbReference>
<evidence type="ECO:0000256" key="4">
    <source>
        <dbReference type="ARBA" id="ARBA00022679"/>
    </source>
</evidence>
<evidence type="ECO:0000313" key="10">
    <source>
        <dbReference type="EMBL" id="KUK63440.1"/>
    </source>
</evidence>
<dbReference type="PIRSF" id="PIRSF000414">
    <property type="entry name" value="AICARFT_IMPCHas"/>
    <property type="match status" value="1"/>
</dbReference>
<dbReference type="InterPro" id="IPR011607">
    <property type="entry name" value="MGS-like_dom"/>
</dbReference>
<dbReference type="HAMAP" id="MF_00139">
    <property type="entry name" value="PurH"/>
    <property type="match status" value="1"/>
</dbReference>
<protein>
    <submittedName>
        <fullName evidence="10">Phosphoribosylaminoimidazolecarboxamide formyltransferase / IMP cyclohydrolase</fullName>
    </submittedName>
</protein>
<evidence type="ECO:0000256" key="1">
    <source>
        <dbReference type="ARBA" id="ARBA00004844"/>
    </source>
</evidence>
<keyword evidence="7" id="KW-0665">Pyrimidine biosynthesis</keyword>
<dbReference type="GO" id="GO:0004643">
    <property type="term" value="F:phosphoribosylaminoimidazolecarboxamide formyltransferase activity"/>
    <property type="evidence" value="ECO:0007669"/>
    <property type="project" value="InterPro"/>
</dbReference>